<feature type="domain" description="Enoyl reductase (ER)" evidence="1">
    <location>
        <begin position="140"/>
        <end position="445"/>
    </location>
</feature>
<proteinExistence type="predicted"/>
<dbReference type="Pfam" id="PF13602">
    <property type="entry name" value="ADH_zinc_N_2"/>
    <property type="match status" value="1"/>
</dbReference>
<dbReference type="Pfam" id="PF08240">
    <property type="entry name" value="ADH_N"/>
    <property type="match status" value="1"/>
</dbReference>
<accession>A0A7R9FQD7</accession>
<dbReference type="SMART" id="SM00829">
    <property type="entry name" value="PKS_ER"/>
    <property type="match status" value="1"/>
</dbReference>
<sequence>MSTGTTVSIHQLSPRLENQWSYIQGYMQAWLESMGNHWNMLQLHMNQMIISTRFHASAVLAAFKENAVHLQGSLQHIQPEELYKRLIYLTTTEVTKANLCIGFGGFSFGLLLGVVIGRSYKNTLKPKAAVQAVGISSFSGVDGVSICEIEMPDIPKGDEVLIQVRAASIDPVDLMISSGYGRNWIRKSFPIILGRECSGIVVDVGKSVTALEVGDEVWAYAPIWRVGLLAEYVVLPEAYVAKKPELWSHMEAACFPYSVISVWDTLVSQANLQIDGCQGAKILVHPGDTVWGLLAIQLIKLWGGNVTATCASPHVQVLKLLLVDEIISPTDNVLHLRTSRHFNVILLTEDLPNAWRNKVGDLGSRLIALHPPHSPQPPSPLFPWSRQPSLSKMQLEKNKRILEKVANIVDEGHLRPLLHQSFSLMDAELAFQQSLARPQIGKIAIQFTHRPLSPFFTGAWR</sequence>
<name>A0A7R9FQD7_9CRUS</name>
<dbReference type="SUPFAM" id="SSF51735">
    <property type="entry name" value="NAD(P)-binding Rossmann-fold domains"/>
    <property type="match status" value="1"/>
</dbReference>
<dbReference type="Gene3D" id="3.40.50.720">
    <property type="entry name" value="NAD(P)-binding Rossmann-like Domain"/>
    <property type="match status" value="1"/>
</dbReference>
<gene>
    <name evidence="2" type="ORF">DSTB1V02_LOCUS10642</name>
</gene>
<evidence type="ECO:0000259" key="1">
    <source>
        <dbReference type="SMART" id="SM00829"/>
    </source>
</evidence>
<evidence type="ECO:0000313" key="2">
    <source>
        <dbReference type="EMBL" id="CAD7250873.1"/>
    </source>
</evidence>
<dbReference type="InterPro" id="IPR013154">
    <property type="entry name" value="ADH-like_N"/>
</dbReference>
<dbReference type="PANTHER" id="PTHR11695">
    <property type="entry name" value="ALCOHOL DEHYDROGENASE RELATED"/>
    <property type="match status" value="1"/>
</dbReference>
<organism evidence="2">
    <name type="scientific">Darwinula stevensoni</name>
    <dbReference type="NCBI Taxonomy" id="69355"/>
    <lineage>
        <taxon>Eukaryota</taxon>
        <taxon>Metazoa</taxon>
        <taxon>Ecdysozoa</taxon>
        <taxon>Arthropoda</taxon>
        <taxon>Crustacea</taxon>
        <taxon>Oligostraca</taxon>
        <taxon>Ostracoda</taxon>
        <taxon>Podocopa</taxon>
        <taxon>Podocopida</taxon>
        <taxon>Darwinulocopina</taxon>
        <taxon>Darwinuloidea</taxon>
        <taxon>Darwinulidae</taxon>
        <taxon>Darwinula</taxon>
    </lineage>
</organism>
<dbReference type="InterPro" id="IPR020843">
    <property type="entry name" value="ER"/>
</dbReference>
<dbReference type="PANTHER" id="PTHR11695:SF294">
    <property type="entry name" value="RETICULON-4-INTERACTING PROTEIN 1, MITOCHONDRIAL"/>
    <property type="match status" value="1"/>
</dbReference>
<protein>
    <recommendedName>
        <fullName evidence="1">Enoyl reductase (ER) domain-containing protein</fullName>
    </recommendedName>
</protein>
<dbReference type="InterPro" id="IPR036291">
    <property type="entry name" value="NAD(P)-bd_dom_sf"/>
</dbReference>
<dbReference type="SUPFAM" id="SSF50129">
    <property type="entry name" value="GroES-like"/>
    <property type="match status" value="1"/>
</dbReference>
<dbReference type="Gene3D" id="3.90.180.10">
    <property type="entry name" value="Medium-chain alcohol dehydrogenases, catalytic domain"/>
    <property type="match status" value="1"/>
</dbReference>
<reference evidence="2" key="1">
    <citation type="submission" date="2020-11" db="EMBL/GenBank/DDBJ databases">
        <authorList>
            <person name="Tran Van P."/>
        </authorList>
    </citation>
    <scope>NUCLEOTIDE SEQUENCE</scope>
</reference>
<dbReference type="InterPro" id="IPR011032">
    <property type="entry name" value="GroES-like_sf"/>
</dbReference>
<dbReference type="GO" id="GO:0016491">
    <property type="term" value="F:oxidoreductase activity"/>
    <property type="evidence" value="ECO:0007669"/>
    <property type="project" value="InterPro"/>
</dbReference>
<dbReference type="GO" id="GO:0005739">
    <property type="term" value="C:mitochondrion"/>
    <property type="evidence" value="ECO:0007669"/>
    <property type="project" value="TreeGrafter"/>
</dbReference>
<dbReference type="OrthoDB" id="9930022at2759"/>
<dbReference type="AlphaFoldDB" id="A0A7R9FQD7"/>
<evidence type="ECO:0000313" key="3">
    <source>
        <dbReference type="Proteomes" id="UP000677054"/>
    </source>
</evidence>
<dbReference type="Proteomes" id="UP000677054">
    <property type="component" value="Unassembled WGS sequence"/>
</dbReference>
<keyword evidence="3" id="KW-1185">Reference proteome</keyword>
<dbReference type="InterPro" id="IPR050700">
    <property type="entry name" value="YIM1/Zinc_Alcohol_DH_Fams"/>
</dbReference>
<dbReference type="EMBL" id="LR902640">
    <property type="protein sequence ID" value="CAD7250873.1"/>
    <property type="molecule type" value="Genomic_DNA"/>
</dbReference>
<dbReference type="EMBL" id="CAJPEV010003123">
    <property type="protein sequence ID" value="CAG0898992.1"/>
    <property type="molecule type" value="Genomic_DNA"/>
</dbReference>